<dbReference type="InterPro" id="IPR011646">
    <property type="entry name" value="KAP_P-loop"/>
</dbReference>
<keyword evidence="3" id="KW-1185">Reference proteome</keyword>
<dbReference type="InterPro" id="IPR027417">
    <property type="entry name" value="P-loop_NTPase"/>
</dbReference>
<reference evidence="2 3" key="1">
    <citation type="submission" date="2020-03" db="EMBL/GenBank/DDBJ databases">
        <title>Bradyrhizobium diversity isolated from nodules of Indigofera sp.</title>
        <authorList>
            <person name="Klepa M."/>
            <person name="Helene L."/>
            <person name="Hungria M."/>
        </authorList>
    </citation>
    <scope>NUCLEOTIDE SEQUENCE [LARGE SCALE GENOMIC DNA]</scope>
    <source>
        <strain evidence="2 3">WSM 1791</strain>
    </source>
</reference>
<dbReference type="AlphaFoldDB" id="A0A7Y4GPY0"/>
<name>A0A7Y4GPY0_9BRAD</name>
<evidence type="ECO:0000313" key="2">
    <source>
        <dbReference type="EMBL" id="NOJ39820.1"/>
    </source>
</evidence>
<evidence type="ECO:0000313" key="3">
    <source>
        <dbReference type="Proteomes" id="UP000544122"/>
    </source>
</evidence>
<dbReference type="Pfam" id="PF07693">
    <property type="entry name" value="KAP_NTPase"/>
    <property type="match status" value="1"/>
</dbReference>
<evidence type="ECO:0000259" key="1">
    <source>
        <dbReference type="Pfam" id="PF07693"/>
    </source>
</evidence>
<sequence>MAETSSVDLGVTDEKKLKGDAPLKAIKDDEFGLAEISRSLSQILATRISADGYVLGLEGTWGSGKSTLANFVAEQLTQYDEHVVIRFEPWLIGEKNALIAAFFGQLAQQIEVVQRRRSYWHPSRWLLGRAARRLSTRMRRYGEYMSALAVPVGSAVAVDPTGATALAATGLKTASGFAKLFGRLLLLIN</sequence>
<dbReference type="Proteomes" id="UP000544122">
    <property type="component" value="Unassembled WGS sequence"/>
</dbReference>
<dbReference type="SUPFAM" id="SSF52540">
    <property type="entry name" value="P-loop containing nucleoside triphosphate hydrolases"/>
    <property type="match status" value="1"/>
</dbReference>
<dbReference type="Gene3D" id="3.40.50.300">
    <property type="entry name" value="P-loop containing nucleotide triphosphate hydrolases"/>
    <property type="match status" value="1"/>
</dbReference>
<accession>A0A7Y4GPY0</accession>
<dbReference type="RefSeq" id="WP_171579079.1">
    <property type="nucleotide sequence ID" value="NZ_JAAVLX010000003.1"/>
</dbReference>
<proteinExistence type="predicted"/>
<feature type="domain" description="KAP NTPase" evidence="1">
    <location>
        <begin position="35"/>
        <end position="111"/>
    </location>
</feature>
<protein>
    <recommendedName>
        <fullName evidence="1">KAP NTPase domain-containing protein</fullName>
    </recommendedName>
</protein>
<gene>
    <name evidence="2" type="ORF">HCN58_09425</name>
</gene>
<organism evidence="2 3">
    <name type="scientific">Bradyrhizobium australiense</name>
    <dbReference type="NCBI Taxonomy" id="2721161"/>
    <lineage>
        <taxon>Bacteria</taxon>
        <taxon>Pseudomonadati</taxon>
        <taxon>Pseudomonadota</taxon>
        <taxon>Alphaproteobacteria</taxon>
        <taxon>Hyphomicrobiales</taxon>
        <taxon>Nitrobacteraceae</taxon>
        <taxon>Bradyrhizobium</taxon>
    </lineage>
</organism>
<comment type="caution">
    <text evidence="2">The sequence shown here is derived from an EMBL/GenBank/DDBJ whole genome shotgun (WGS) entry which is preliminary data.</text>
</comment>
<dbReference type="EMBL" id="JAAVLX010000003">
    <property type="protein sequence ID" value="NOJ39820.1"/>
    <property type="molecule type" value="Genomic_DNA"/>
</dbReference>